<evidence type="ECO:0000313" key="1">
    <source>
        <dbReference type="EMBL" id="GEY49128.1"/>
    </source>
</evidence>
<reference evidence="1" key="1">
    <citation type="journal article" date="2019" name="Sci. Rep.">
        <title>Draft genome of Tanacetum cinerariifolium, the natural source of mosquito coil.</title>
        <authorList>
            <person name="Yamashiro T."/>
            <person name="Shiraishi A."/>
            <person name="Satake H."/>
            <person name="Nakayama K."/>
        </authorList>
    </citation>
    <scope>NUCLEOTIDE SEQUENCE</scope>
</reference>
<comment type="caution">
    <text evidence="1">The sequence shown here is derived from an EMBL/GenBank/DDBJ whole genome shotgun (WGS) entry which is preliminary data.</text>
</comment>
<name>A0A699HNN2_TANCI</name>
<dbReference type="AlphaFoldDB" id="A0A699HNN2"/>
<protein>
    <submittedName>
        <fullName evidence="1">Uncharacterized protein</fullName>
    </submittedName>
</protein>
<dbReference type="EMBL" id="BKCJ010183014">
    <property type="protein sequence ID" value="GEY49128.1"/>
    <property type="molecule type" value="Genomic_DNA"/>
</dbReference>
<sequence>MKGSENAGRRNNNHRKKITMDTGTYSALGFDGILNDVTSHVDAAMKVVSPSVVEETTAIVTPLFVKKTLCHNHGVSSKHS</sequence>
<accession>A0A699HNN2</accession>
<proteinExistence type="predicted"/>
<organism evidence="1">
    <name type="scientific">Tanacetum cinerariifolium</name>
    <name type="common">Dalmatian daisy</name>
    <name type="synonym">Chrysanthemum cinerariifolium</name>
    <dbReference type="NCBI Taxonomy" id="118510"/>
    <lineage>
        <taxon>Eukaryota</taxon>
        <taxon>Viridiplantae</taxon>
        <taxon>Streptophyta</taxon>
        <taxon>Embryophyta</taxon>
        <taxon>Tracheophyta</taxon>
        <taxon>Spermatophyta</taxon>
        <taxon>Magnoliopsida</taxon>
        <taxon>eudicotyledons</taxon>
        <taxon>Gunneridae</taxon>
        <taxon>Pentapetalae</taxon>
        <taxon>asterids</taxon>
        <taxon>campanulids</taxon>
        <taxon>Asterales</taxon>
        <taxon>Asteraceae</taxon>
        <taxon>Asteroideae</taxon>
        <taxon>Anthemideae</taxon>
        <taxon>Anthemidinae</taxon>
        <taxon>Tanacetum</taxon>
    </lineage>
</organism>
<gene>
    <name evidence="1" type="ORF">Tci_421102</name>
</gene>